<dbReference type="AlphaFoldDB" id="A0A443HND8"/>
<dbReference type="NCBIfam" id="TIGR00112">
    <property type="entry name" value="proC"/>
    <property type="match status" value="1"/>
</dbReference>
<evidence type="ECO:0000256" key="3">
    <source>
        <dbReference type="ARBA" id="ARBA00023002"/>
    </source>
</evidence>
<evidence type="ECO:0000256" key="4">
    <source>
        <dbReference type="PIRSR" id="PIRSR000193-1"/>
    </source>
</evidence>
<dbReference type="InterPro" id="IPR036291">
    <property type="entry name" value="NAD(P)-bd_dom_sf"/>
</dbReference>
<dbReference type="Pfam" id="PF14748">
    <property type="entry name" value="P5CR_dimer"/>
    <property type="match status" value="1"/>
</dbReference>
<dbReference type="SUPFAM" id="SSF48179">
    <property type="entry name" value="6-phosphogluconate dehydrogenase C-terminal domain-like"/>
    <property type="match status" value="1"/>
</dbReference>
<dbReference type="STRING" id="264951.A0A443HND8"/>
<feature type="binding site" evidence="4">
    <location>
        <position position="73"/>
    </location>
    <ligand>
        <name>NADPH</name>
        <dbReference type="ChEBI" id="CHEBI:57783"/>
    </ligand>
</feature>
<evidence type="ECO:0000256" key="1">
    <source>
        <dbReference type="ARBA" id="ARBA00005525"/>
    </source>
</evidence>
<dbReference type="GO" id="GO:0004735">
    <property type="term" value="F:pyrroline-5-carboxylate reductase activity"/>
    <property type="evidence" value="ECO:0007669"/>
    <property type="project" value="InterPro"/>
</dbReference>
<accession>A0A443HND8</accession>
<dbReference type="PIRSF" id="PIRSF000193">
    <property type="entry name" value="Pyrrol-5-carb_rd"/>
    <property type="match status" value="1"/>
</dbReference>
<dbReference type="InterPro" id="IPR028939">
    <property type="entry name" value="P5C_Rdtase_cat_N"/>
</dbReference>
<feature type="domain" description="Pyrroline-5-carboxylate reductase catalytic N-terminal" evidence="5">
    <location>
        <begin position="10"/>
        <end position="116"/>
    </location>
</feature>
<keyword evidence="2 4" id="KW-0521">NADP</keyword>
<dbReference type="HAMAP" id="MF_01925">
    <property type="entry name" value="P5C_reductase"/>
    <property type="match status" value="1"/>
</dbReference>
<dbReference type="EMBL" id="RCNU01000010">
    <property type="protein sequence ID" value="RWQ93291.1"/>
    <property type="molecule type" value="Genomic_DNA"/>
</dbReference>
<dbReference type="PANTHER" id="PTHR11645:SF27">
    <property type="entry name" value="HYPOTHETICAL PYRROLINE-5-CARBOXYLATE REDUCTASE (EUROFUNG)"/>
    <property type="match status" value="1"/>
</dbReference>
<evidence type="ECO:0000259" key="6">
    <source>
        <dbReference type="Pfam" id="PF14748"/>
    </source>
</evidence>
<reference evidence="7 8" key="1">
    <citation type="journal article" date="2018" name="Front. Microbiol.">
        <title>Genomic and genetic insights into a cosmopolitan fungus, Paecilomyces variotii (Eurotiales).</title>
        <authorList>
            <person name="Urquhart A.S."/>
            <person name="Mondo S.J."/>
            <person name="Makela M.R."/>
            <person name="Hane J.K."/>
            <person name="Wiebenga A."/>
            <person name="He G."/>
            <person name="Mihaltcheva S."/>
            <person name="Pangilinan J."/>
            <person name="Lipzen A."/>
            <person name="Barry K."/>
            <person name="de Vries R.P."/>
            <person name="Grigoriev I.V."/>
            <person name="Idnurm A."/>
        </authorList>
    </citation>
    <scope>NUCLEOTIDE SEQUENCE [LARGE SCALE GENOMIC DNA]</scope>
    <source>
        <strain evidence="7 8">CBS 101075</strain>
    </source>
</reference>
<sequence>MAPEINHLTLCVLGCGNLGTSILASLVDSPPEGDSVPSANQFIACVRSETSVHRVKERFSSHLSRLKVMIGSNVSAVRESDVVILSVDPADVENTLRQSDLAIALKNKLLISVVAGWTRKKLETTIYGSETTLANIEERCQIVRTLPNIAATVAESITAIETSEPPLALHYVQITDSIFNRIGKTAYIDPKLMDAATAVGGSTPALFSVICDALVDASVAVGVPRAIAQTMIFQAMKGTATLLQSGIHPGALKDQGTSPEGCTIGGLMVLEEAGVRGHVGKALREAVTISRLMGNVAHVNDTRH</sequence>
<proteinExistence type="inferred from homology"/>
<feature type="binding site" evidence="4">
    <location>
        <begin position="13"/>
        <end position="18"/>
    </location>
    <ligand>
        <name>NADP(+)</name>
        <dbReference type="ChEBI" id="CHEBI:58349"/>
    </ligand>
</feature>
<dbReference type="Gene3D" id="1.10.3730.10">
    <property type="entry name" value="ProC C-terminal domain-like"/>
    <property type="match status" value="1"/>
</dbReference>
<dbReference type="FunFam" id="1.10.3730.10:FF:000001">
    <property type="entry name" value="Pyrroline-5-carboxylate reductase"/>
    <property type="match status" value="1"/>
</dbReference>
<dbReference type="RefSeq" id="XP_028482936.1">
    <property type="nucleotide sequence ID" value="XM_028631215.1"/>
</dbReference>
<protein>
    <submittedName>
        <fullName evidence="7">Pyrroline-5-carboxylate reductase dimerization-domain-containing protein</fullName>
    </submittedName>
</protein>
<dbReference type="InterPro" id="IPR000304">
    <property type="entry name" value="Pyrroline-COOH_reductase"/>
</dbReference>
<organism evidence="7 8">
    <name type="scientific">Byssochlamys spectabilis</name>
    <name type="common">Paecilomyces variotii</name>
    <dbReference type="NCBI Taxonomy" id="264951"/>
    <lineage>
        <taxon>Eukaryota</taxon>
        <taxon>Fungi</taxon>
        <taxon>Dikarya</taxon>
        <taxon>Ascomycota</taxon>
        <taxon>Pezizomycotina</taxon>
        <taxon>Eurotiomycetes</taxon>
        <taxon>Eurotiomycetidae</taxon>
        <taxon>Eurotiales</taxon>
        <taxon>Thermoascaceae</taxon>
        <taxon>Paecilomyces</taxon>
    </lineage>
</organism>
<keyword evidence="8" id="KW-1185">Reference proteome</keyword>
<name>A0A443HND8_BYSSP</name>
<evidence type="ECO:0000259" key="5">
    <source>
        <dbReference type="Pfam" id="PF03807"/>
    </source>
</evidence>
<evidence type="ECO:0000256" key="2">
    <source>
        <dbReference type="ARBA" id="ARBA00022857"/>
    </source>
</evidence>
<evidence type="ECO:0000313" key="7">
    <source>
        <dbReference type="EMBL" id="RWQ93291.1"/>
    </source>
</evidence>
<dbReference type="Gene3D" id="3.40.50.720">
    <property type="entry name" value="NAD(P)-binding Rossmann-like Domain"/>
    <property type="match status" value="1"/>
</dbReference>
<dbReference type="InterPro" id="IPR008927">
    <property type="entry name" value="6-PGluconate_DH-like_C_sf"/>
</dbReference>
<comment type="similarity">
    <text evidence="1">Belongs to the pyrroline-5-carboxylate reductase family.</text>
</comment>
<evidence type="ECO:0000313" key="8">
    <source>
        <dbReference type="Proteomes" id="UP000283841"/>
    </source>
</evidence>
<feature type="domain" description="Pyrroline-5-carboxylate reductase dimerisation" evidence="6">
    <location>
        <begin position="191"/>
        <end position="291"/>
    </location>
</feature>
<dbReference type="VEuPathDB" id="FungiDB:C8Q69DRAFT_475794"/>
<comment type="caution">
    <text evidence="7">The sequence shown here is derived from an EMBL/GenBank/DDBJ whole genome shotgun (WGS) entry which is preliminary data.</text>
</comment>
<dbReference type="PANTHER" id="PTHR11645">
    <property type="entry name" value="PYRROLINE-5-CARBOXYLATE REDUCTASE"/>
    <property type="match status" value="1"/>
</dbReference>
<dbReference type="InterPro" id="IPR029036">
    <property type="entry name" value="P5CR_dimer"/>
</dbReference>
<dbReference type="GO" id="GO:0055129">
    <property type="term" value="P:L-proline biosynthetic process"/>
    <property type="evidence" value="ECO:0007669"/>
    <property type="project" value="TreeGrafter"/>
</dbReference>
<dbReference type="Proteomes" id="UP000283841">
    <property type="component" value="Unassembled WGS sequence"/>
</dbReference>
<dbReference type="SUPFAM" id="SSF51735">
    <property type="entry name" value="NAD(P)-binding Rossmann-fold domains"/>
    <property type="match status" value="1"/>
</dbReference>
<keyword evidence="3" id="KW-0560">Oxidoreductase</keyword>
<dbReference type="Pfam" id="PF03807">
    <property type="entry name" value="F420_oxidored"/>
    <property type="match status" value="1"/>
</dbReference>
<dbReference type="GeneID" id="39600492"/>
<gene>
    <name evidence="7" type="ORF">C8Q69DRAFT_475794</name>
</gene>